<keyword evidence="1" id="KW-0175">Coiled coil</keyword>
<name>A0A5D8YJF9_9GAMM</name>
<accession>A0A5D8YJF9</accession>
<organism evidence="3 4">
    <name type="scientific">Cognatilysobacter lacus</name>
    <dbReference type="NCBI Taxonomy" id="1643323"/>
    <lineage>
        <taxon>Bacteria</taxon>
        <taxon>Pseudomonadati</taxon>
        <taxon>Pseudomonadota</taxon>
        <taxon>Gammaproteobacteria</taxon>
        <taxon>Lysobacterales</taxon>
        <taxon>Lysobacteraceae</taxon>
        <taxon>Cognatilysobacter</taxon>
    </lineage>
</organism>
<dbReference type="InterPro" id="IPR046703">
    <property type="entry name" value="DUF6776"/>
</dbReference>
<gene>
    <name evidence="3" type="ORF">FW784_13285</name>
</gene>
<dbReference type="OrthoDB" id="7056878at2"/>
<reference evidence="3 4" key="1">
    <citation type="submission" date="2019-08" db="EMBL/GenBank/DDBJ databases">
        <title>Draft genome sequence of Lysobacter sp. UKS-15.</title>
        <authorList>
            <person name="Im W.-T."/>
        </authorList>
    </citation>
    <scope>NUCLEOTIDE SEQUENCE [LARGE SCALE GENOMIC DNA]</scope>
    <source>
        <strain evidence="3 4">UKS-15</strain>
    </source>
</reference>
<keyword evidence="2" id="KW-0812">Transmembrane</keyword>
<keyword evidence="2" id="KW-1133">Transmembrane helix</keyword>
<evidence type="ECO:0000256" key="1">
    <source>
        <dbReference type="SAM" id="Coils"/>
    </source>
</evidence>
<evidence type="ECO:0000256" key="2">
    <source>
        <dbReference type="SAM" id="Phobius"/>
    </source>
</evidence>
<dbReference type="EMBL" id="VTRV01000214">
    <property type="protein sequence ID" value="TZF82457.1"/>
    <property type="molecule type" value="Genomic_DNA"/>
</dbReference>
<feature type="coiled-coil region" evidence="1">
    <location>
        <begin position="73"/>
        <end position="100"/>
    </location>
</feature>
<evidence type="ECO:0000313" key="3">
    <source>
        <dbReference type="EMBL" id="TZF82457.1"/>
    </source>
</evidence>
<evidence type="ECO:0000313" key="4">
    <source>
        <dbReference type="Proteomes" id="UP000323164"/>
    </source>
</evidence>
<sequence>MPTPPTPPHAARAGVGLVAALLVFLIALLFGAWGVWQVASGTRPAPCDASTNGELAQRIATLSRSDQVSRDANGRLQATLADREEQIAQLKADVDFYERLVGATGQRHGLAVHALRMARQPGGAWHFTTVLTQNLDRGGISSGDVELAVEGSAQGQLRTLDWGTLRQQPHAAGVPYSFRYFEEVQGDVFLPAGFSPVRVIVRLRPHGGAPVEHAVTWAEAVAAPSP</sequence>
<feature type="transmembrane region" description="Helical" evidence="2">
    <location>
        <begin position="12"/>
        <end position="36"/>
    </location>
</feature>
<dbReference type="Proteomes" id="UP000323164">
    <property type="component" value="Unassembled WGS sequence"/>
</dbReference>
<keyword evidence="2" id="KW-0472">Membrane</keyword>
<protein>
    <recommendedName>
        <fullName evidence="5">Transmembrane protein</fullName>
    </recommendedName>
</protein>
<dbReference type="AlphaFoldDB" id="A0A5D8YJF9"/>
<dbReference type="RefSeq" id="WP_149353805.1">
    <property type="nucleotide sequence ID" value="NZ_VTRV01000214.1"/>
</dbReference>
<proteinExistence type="predicted"/>
<evidence type="ECO:0008006" key="5">
    <source>
        <dbReference type="Google" id="ProtNLM"/>
    </source>
</evidence>
<keyword evidence="4" id="KW-1185">Reference proteome</keyword>
<comment type="caution">
    <text evidence="3">The sequence shown here is derived from an EMBL/GenBank/DDBJ whole genome shotgun (WGS) entry which is preliminary data.</text>
</comment>
<dbReference type="Pfam" id="PF20567">
    <property type="entry name" value="DUF6776"/>
    <property type="match status" value="1"/>
</dbReference>